<dbReference type="SUPFAM" id="SSF47413">
    <property type="entry name" value="lambda repressor-like DNA-binding domains"/>
    <property type="match status" value="1"/>
</dbReference>
<name>A0A4V2Y1M3_9ACTN</name>
<dbReference type="RefSeq" id="WP_132820607.1">
    <property type="nucleotide sequence ID" value="NZ_SMKI01000341.1"/>
</dbReference>
<dbReference type="EMBL" id="SMKI01000341">
    <property type="protein sequence ID" value="TDC69325.1"/>
    <property type="molecule type" value="Genomic_DNA"/>
</dbReference>
<evidence type="ECO:0000259" key="1">
    <source>
        <dbReference type="PROSITE" id="PS50943"/>
    </source>
</evidence>
<comment type="caution">
    <text evidence="2">The sequence shown here is derived from an EMBL/GenBank/DDBJ whole genome shotgun (WGS) entry which is preliminary data.</text>
</comment>
<dbReference type="InterPro" id="IPR010982">
    <property type="entry name" value="Lambda_DNA-bd_dom_sf"/>
</dbReference>
<dbReference type="SMART" id="SM00530">
    <property type="entry name" value="HTH_XRE"/>
    <property type="match status" value="1"/>
</dbReference>
<gene>
    <name evidence="2" type="ORF">E1283_26105</name>
</gene>
<dbReference type="AlphaFoldDB" id="A0A4V2Y1M3"/>
<keyword evidence="3" id="KW-1185">Reference proteome</keyword>
<dbReference type="Gene3D" id="1.10.260.40">
    <property type="entry name" value="lambda repressor-like DNA-binding domains"/>
    <property type="match status" value="1"/>
</dbReference>
<dbReference type="Pfam" id="PF17765">
    <property type="entry name" value="MLTR_LBD"/>
    <property type="match status" value="1"/>
</dbReference>
<proteinExistence type="predicted"/>
<dbReference type="InterPro" id="IPR001387">
    <property type="entry name" value="Cro/C1-type_HTH"/>
</dbReference>
<dbReference type="GO" id="GO:0003677">
    <property type="term" value="F:DNA binding"/>
    <property type="evidence" value="ECO:0007669"/>
    <property type="project" value="InterPro"/>
</dbReference>
<evidence type="ECO:0000313" key="3">
    <source>
        <dbReference type="Proteomes" id="UP000295345"/>
    </source>
</evidence>
<dbReference type="Pfam" id="PF13560">
    <property type="entry name" value="HTH_31"/>
    <property type="match status" value="1"/>
</dbReference>
<dbReference type="PANTHER" id="PTHR35010">
    <property type="entry name" value="BLL4672 PROTEIN-RELATED"/>
    <property type="match status" value="1"/>
</dbReference>
<dbReference type="Gene3D" id="3.30.450.180">
    <property type="match status" value="1"/>
</dbReference>
<sequence length="289" mass="31186">MTIADPVRGTPEAPVAPDVPFGALLRDWRRRRGLSQLELALRADSSARHLSFLETGRARPSQAMVLRLADHLDVPVRERNTLLVAAGHAPAYPETPLRDAAMAPLRAELDRLLVAYEPNPALVLDGTHDVLAANAGVRALLAGVDEVLLRPPLNALRITLHPRGLAPRIDNLAEWRDHLLGRVRHHLALRSSPELRAVYEEVAGYPAPAPARDGVAAAGYALPMRITVAGRRLSFLSTVTTFNTPLDVTVSELAVETFLPADPETARALPELVAETAVTPAAAPGRESR</sequence>
<dbReference type="PROSITE" id="PS50943">
    <property type="entry name" value="HTH_CROC1"/>
    <property type="match status" value="1"/>
</dbReference>
<accession>A0A4V2Y1M3</accession>
<organism evidence="2 3">
    <name type="scientific">Streptomyces hainanensis</name>
    <dbReference type="NCBI Taxonomy" id="402648"/>
    <lineage>
        <taxon>Bacteria</taxon>
        <taxon>Bacillati</taxon>
        <taxon>Actinomycetota</taxon>
        <taxon>Actinomycetes</taxon>
        <taxon>Kitasatosporales</taxon>
        <taxon>Streptomycetaceae</taxon>
        <taxon>Streptomyces</taxon>
    </lineage>
</organism>
<dbReference type="CDD" id="cd00093">
    <property type="entry name" value="HTH_XRE"/>
    <property type="match status" value="1"/>
</dbReference>
<dbReference type="PANTHER" id="PTHR35010:SF4">
    <property type="entry name" value="BLL5781 PROTEIN"/>
    <property type="match status" value="1"/>
</dbReference>
<dbReference type="Proteomes" id="UP000295345">
    <property type="component" value="Unassembled WGS sequence"/>
</dbReference>
<dbReference type="OrthoDB" id="2959414at2"/>
<feature type="domain" description="HTH cro/C1-type" evidence="1">
    <location>
        <begin position="25"/>
        <end position="79"/>
    </location>
</feature>
<evidence type="ECO:0000313" key="2">
    <source>
        <dbReference type="EMBL" id="TDC69325.1"/>
    </source>
</evidence>
<protein>
    <submittedName>
        <fullName evidence="2">XRE family transcriptional regulator</fullName>
    </submittedName>
</protein>
<reference evidence="2 3" key="1">
    <citation type="submission" date="2019-03" db="EMBL/GenBank/DDBJ databases">
        <title>Draft genome sequences of novel Actinobacteria.</title>
        <authorList>
            <person name="Sahin N."/>
            <person name="Ay H."/>
            <person name="Saygin H."/>
        </authorList>
    </citation>
    <scope>NUCLEOTIDE SEQUENCE [LARGE SCALE GENOMIC DNA]</scope>
    <source>
        <strain evidence="2 3">DSM 41900</strain>
    </source>
</reference>
<dbReference type="InterPro" id="IPR041413">
    <property type="entry name" value="MLTR_LBD"/>
</dbReference>